<protein>
    <submittedName>
        <fullName evidence="1">Uncharacterized protein</fullName>
    </submittedName>
</protein>
<keyword evidence="2" id="KW-1185">Reference proteome</keyword>
<dbReference type="EMBL" id="CP036299">
    <property type="protein sequence ID" value="QDV31985.1"/>
    <property type="molecule type" value="Genomic_DNA"/>
</dbReference>
<dbReference type="Proteomes" id="UP000315349">
    <property type="component" value="Chromosome"/>
</dbReference>
<gene>
    <name evidence="1" type="ORF">Spb1_39320</name>
</gene>
<name>A0A518GTS5_9PLAN</name>
<dbReference type="AlphaFoldDB" id="A0A518GTS5"/>
<sequence length="115" mass="13600">MGVNIEKSLICRTSQEPDQLRAGMSGDQLMKSSHRLMFGFRSAGRWRFRHRKKFLRVEALKITKSLSVHNALRAMIDLMINHHESLYHFESLMMNADFLSERLHFSELKKHIWNS</sequence>
<organism evidence="1 2">
    <name type="scientific">Planctopirus ephydatiae</name>
    <dbReference type="NCBI Taxonomy" id="2528019"/>
    <lineage>
        <taxon>Bacteria</taxon>
        <taxon>Pseudomonadati</taxon>
        <taxon>Planctomycetota</taxon>
        <taxon>Planctomycetia</taxon>
        <taxon>Planctomycetales</taxon>
        <taxon>Planctomycetaceae</taxon>
        <taxon>Planctopirus</taxon>
    </lineage>
</organism>
<evidence type="ECO:0000313" key="1">
    <source>
        <dbReference type="EMBL" id="QDV31985.1"/>
    </source>
</evidence>
<evidence type="ECO:0000313" key="2">
    <source>
        <dbReference type="Proteomes" id="UP000315349"/>
    </source>
</evidence>
<reference evidence="1 2" key="1">
    <citation type="submission" date="2019-02" db="EMBL/GenBank/DDBJ databases">
        <title>Deep-cultivation of Planctomycetes and their phenomic and genomic characterization uncovers novel biology.</title>
        <authorList>
            <person name="Wiegand S."/>
            <person name="Jogler M."/>
            <person name="Boedeker C."/>
            <person name="Pinto D."/>
            <person name="Vollmers J."/>
            <person name="Rivas-Marin E."/>
            <person name="Kohn T."/>
            <person name="Peeters S.H."/>
            <person name="Heuer A."/>
            <person name="Rast P."/>
            <person name="Oberbeckmann S."/>
            <person name="Bunk B."/>
            <person name="Jeske O."/>
            <person name="Meyerdierks A."/>
            <person name="Storesund J.E."/>
            <person name="Kallscheuer N."/>
            <person name="Luecker S."/>
            <person name="Lage O.M."/>
            <person name="Pohl T."/>
            <person name="Merkel B.J."/>
            <person name="Hornburger P."/>
            <person name="Mueller R.-W."/>
            <person name="Bruemmer F."/>
            <person name="Labrenz M."/>
            <person name="Spormann A.M."/>
            <person name="Op den Camp H."/>
            <person name="Overmann J."/>
            <person name="Amann R."/>
            <person name="Jetten M.S.M."/>
            <person name="Mascher T."/>
            <person name="Medema M.H."/>
            <person name="Devos D.P."/>
            <person name="Kaster A.-K."/>
            <person name="Ovreas L."/>
            <person name="Rohde M."/>
            <person name="Galperin M.Y."/>
            <person name="Jogler C."/>
        </authorList>
    </citation>
    <scope>NUCLEOTIDE SEQUENCE [LARGE SCALE GENOMIC DNA]</scope>
    <source>
        <strain evidence="1 2">Spb1</strain>
    </source>
</reference>
<accession>A0A518GTS5</accession>
<dbReference type="KEGG" id="peh:Spb1_39320"/>
<proteinExistence type="predicted"/>